<dbReference type="KEGG" id="cbaa:SRAA_0671"/>
<protein>
    <submittedName>
        <fullName evidence="6">Permease of the major facilitator superfamily</fullName>
    </submittedName>
</protein>
<evidence type="ECO:0000313" key="7">
    <source>
        <dbReference type="Proteomes" id="UP000067461"/>
    </source>
</evidence>
<evidence type="ECO:0000256" key="4">
    <source>
        <dbReference type="SAM" id="Phobius"/>
    </source>
</evidence>
<dbReference type="GO" id="GO:0005886">
    <property type="term" value="C:plasma membrane"/>
    <property type="evidence" value="ECO:0007669"/>
    <property type="project" value="TreeGrafter"/>
</dbReference>
<feature type="transmembrane region" description="Helical" evidence="4">
    <location>
        <begin position="90"/>
        <end position="108"/>
    </location>
</feature>
<dbReference type="OrthoDB" id="8520784at2"/>
<dbReference type="RefSeq" id="WP_045530969.1">
    <property type="nucleotide sequence ID" value="NZ_AP014568.1"/>
</dbReference>
<organism evidence="6 7">
    <name type="scientific">Serpentinimonas raichei</name>
    <dbReference type="NCBI Taxonomy" id="1458425"/>
    <lineage>
        <taxon>Bacteria</taxon>
        <taxon>Pseudomonadati</taxon>
        <taxon>Pseudomonadota</taxon>
        <taxon>Betaproteobacteria</taxon>
        <taxon>Burkholderiales</taxon>
        <taxon>Comamonadaceae</taxon>
        <taxon>Serpentinimonas</taxon>
    </lineage>
</organism>
<keyword evidence="2 4" id="KW-1133">Transmembrane helix</keyword>
<feature type="transmembrane region" description="Helical" evidence="4">
    <location>
        <begin position="380"/>
        <end position="401"/>
    </location>
</feature>
<dbReference type="EMBL" id="AP014568">
    <property type="protein sequence ID" value="BAO80525.1"/>
    <property type="molecule type" value="Genomic_DNA"/>
</dbReference>
<feature type="transmembrane region" description="Helical" evidence="4">
    <location>
        <begin position="148"/>
        <end position="173"/>
    </location>
</feature>
<evidence type="ECO:0000313" key="6">
    <source>
        <dbReference type="EMBL" id="BAO80525.1"/>
    </source>
</evidence>
<dbReference type="Pfam" id="PF07690">
    <property type="entry name" value="MFS_1"/>
    <property type="match status" value="1"/>
</dbReference>
<dbReference type="AlphaFoldDB" id="A0A060NI34"/>
<feature type="transmembrane region" description="Helical" evidence="4">
    <location>
        <begin position="292"/>
        <end position="313"/>
    </location>
</feature>
<keyword evidence="3 4" id="KW-0472">Membrane</keyword>
<feature type="domain" description="Major facilitator superfamily (MFS) profile" evidence="5">
    <location>
        <begin position="24"/>
        <end position="405"/>
    </location>
</feature>
<dbReference type="PANTHER" id="PTHR43129">
    <property type="entry name" value="FOSMIDOMYCIN RESISTANCE PROTEIN"/>
    <property type="match status" value="1"/>
</dbReference>
<reference evidence="6 7" key="1">
    <citation type="journal article" date="2014" name="Nat. Commun.">
        <title>Physiological and genomic features of highly alkaliphilic hydrogen-utilizing Betaproteobacteria from a continental serpentinizing site.</title>
        <authorList>
            <person name="Suzuki S."/>
            <person name="Kuenen J.G."/>
            <person name="Schipper K."/>
            <person name="van der Velde S."/>
            <person name="Ishii S."/>
            <person name="Wu A."/>
            <person name="Sorokin D.Y."/>
            <person name="Tenney A."/>
            <person name="Meng X.Y."/>
            <person name="Morrill P.L."/>
            <person name="Kamagata Y."/>
            <person name="Muyzer G."/>
            <person name="Nealson K.H."/>
        </authorList>
    </citation>
    <scope>NUCLEOTIDE SEQUENCE [LARGE SCALE GENOMIC DNA]</scope>
    <source>
        <strain evidence="6 7">A1</strain>
    </source>
</reference>
<dbReference type="GO" id="GO:0022857">
    <property type="term" value="F:transmembrane transporter activity"/>
    <property type="evidence" value="ECO:0007669"/>
    <property type="project" value="InterPro"/>
</dbReference>
<dbReference type="SUPFAM" id="SSF103473">
    <property type="entry name" value="MFS general substrate transporter"/>
    <property type="match status" value="1"/>
</dbReference>
<keyword evidence="1 4" id="KW-0812">Transmembrane</keyword>
<keyword evidence="7" id="KW-1185">Reference proteome</keyword>
<dbReference type="InterPro" id="IPR011701">
    <property type="entry name" value="MFS"/>
</dbReference>
<evidence type="ECO:0000256" key="1">
    <source>
        <dbReference type="ARBA" id="ARBA00022692"/>
    </source>
</evidence>
<dbReference type="Gene3D" id="1.20.1250.20">
    <property type="entry name" value="MFS general substrate transporter like domains"/>
    <property type="match status" value="2"/>
</dbReference>
<name>A0A060NI34_9BURK</name>
<evidence type="ECO:0000259" key="5">
    <source>
        <dbReference type="PROSITE" id="PS50850"/>
    </source>
</evidence>
<feature type="transmembrane region" description="Helical" evidence="4">
    <location>
        <begin position="114"/>
        <end position="136"/>
    </location>
</feature>
<feature type="transmembrane region" description="Helical" evidence="4">
    <location>
        <begin position="319"/>
        <end position="340"/>
    </location>
</feature>
<feature type="transmembrane region" description="Helical" evidence="4">
    <location>
        <begin position="266"/>
        <end position="285"/>
    </location>
</feature>
<feature type="transmembrane region" description="Helical" evidence="4">
    <location>
        <begin position="179"/>
        <end position="196"/>
    </location>
</feature>
<feature type="transmembrane region" description="Helical" evidence="4">
    <location>
        <begin position="352"/>
        <end position="374"/>
    </location>
</feature>
<feature type="transmembrane region" description="Helical" evidence="4">
    <location>
        <begin position="225"/>
        <end position="246"/>
    </location>
</feature>
<accession>A0A060NI34</accession>
<proteinExistence type="predicted"/>
<dbReference type="PROSITE" id="PS50850">
    <property type="entry name" value="MFS"/>
    <property type="match status" value="1"/>
</dbReference>
<dbReference type="InterPro" id="IPR020846">
    <property type="entry name" value="MFS_dom"/>
</dbReference>
<dbReference type="InterPro" id="IPR036259">
    <property type="entry name" value="MFS_trans_sf"/>
</dbReference>
<dbReference type="HOGENOM" id="CLU_052485_1_0_4"/>
<evidence type="ECO:0000256" key="2">
    <source>
        <dbReference type="ARBA" id="ARBA00022989"/>
    </source>
</evidence>
<dbReference type="Proteomes" id="UP000067461">
    <property type="component" value="Chromosome"/>
</dbReference>
<gene>
    <name evidence="6" type="ORF">SRAA_0671</name>
</gene>
<dbReference type="STRING" id="1458425.SRAA_0671"/>
<sequence>MSSLSLAAAAHPTAAVPWRTDARVMALVGLAHGSSHFGHLLLPPLFPLLMLEFGLSFTEVGLLMTLFFAVSGLGQAASGFVVDRFGARPVLFASLLLFMGAALLASQANSYTTLLWVAALAGLGNASFHPVDFSILNQRISSPRLGHAYSVHGISGNLGWALAPVFLVGWSMWLDWRSAYLAAAGLYLLVFLLLLWQRQHLKSEVLRRPAGAPAGNDLAFLRHSVIWWCFAFFLLTTLMLGVVQNYSASILKALHGVSLEAATLTLSAYMVCGALGMLVGGFVATQARRTDWVVGASMGAGALLLLLAASGWLGGTGTMLLLAATGFAVGIAAPSRDLLIKQATPKGATGRVYGTVYSGLDVGFAIAPLIFGVFMDRGWYAATLAGAALVLLLSIGVALGVGRRNLAWVAPGSAP</sequence>
<evidence type="ECO:0000256" key="3">
    <source>
        <dbReference type="ARBA" id="ARBA00023136"/>
    </source>
</evidence>
<dbReference type="PANTHER" id="PTHR43129:SF1">
    <property type="entry name" value="FOSMIDOMYCIN RESISTANCE PROTEIN"/>
    <property type="match status" value="1"/>
</dbReference>